<dbReference type="AlphaFoldDB" id="A0AAJ7BJU1"/>
<dbReference type="PRINTS" id="PR02029">
    <property type="entry name" value="ACTREGSIRT1"/>
</dbReference>
<dbReference type="GeneID" id="107264278"/>
<evidence type="ECO:0000313" key="3">
    <source>
        <dbReference type="RefSeq" id="XP_015587857.1"/>
    </source>
</evidence>
<dbReference type="Pfam" id="PF15684">
    <property type="entry name" value="AROS"/>
    <property type="match status" value="1"/>
</dbReference>
<proteinExistence type="predicted"/>
<dbReference type="KEGG" id="ccin:107264278"/>
<dbReference type="InterPro" id="IPR023262">
    <property type="entry name" value="AROS"/>
</dbReference>
<keyword evidence="1" id="KW-1185">Reference proteome</keyword>
<name>A0AAJ7BJU1_CEPCN</name>
<evidence type="ECO:0000313" key="1">
    <source>
        <dbReference type="Proteomes" id="UP000694920"/>
    </source>
</evidence>
<dbReference type="RefSeq" id="XP_015587857.1">
    <property type="nucleotide sequence ID" value="XM_015732371.2"/>
</dbReference>
<reference evidence="2 3" key="1">
    <citation type="submission" date="2025-04" db="UniProtKB">
        <authorList>
            <consortium name="RefSeq"/>
        </authorList>
    </citation>
    <scope>IDENTIFICATION</scope>
</reference>
<dbReference type="Proteomes" id="UP000694920">
    <property type="component" value="Unplaced"/>
</dbReference>
<accession>A0AAJ7BJU1</accession>
<sequence>MSNSLVQKSLELFGYEKDSKQGKKRKLKRYRGVLDLIPTQHKVVSKRKKSDDNIVISRSSKITVHEAKKQLETKSDPTEENVQRLLILSNNRIDTKTTDTLLERALKKQRKSKPIKETQNESSAFTEADFIKFEKEFLGS</sequence>
<evidence type="ECO:0000313" key="2">
    <source>
        <dbReference type="RefSeq" id="XP_015587856.1"/>
    </source>
</evidence>
<gene>
    <name evidence="2 3" type="primary">LOC107264278</name>
</gene>
<protein>
    <submittedName>
        <fullName evidence="2 3">Uncharacterized protein LOC107264278</fullName>
    </submittedName>
</protein>
<dbReference type="RefSeq" id="XP_015587856.1">
    <property type="nucleotide sequence ID" value="XM_015732370.2"/>
</dbReference>
<organism evidence="1 3">
    <name type="scientific">Cephus cinctus</name>
    <name type="common">Wheat stem sawfly</name>
    <dbReference type="NCBI Taxonomy" id="211228"/>
    <lineage>
        <taxon>Eukaryota</taxon>
        <taxon>Metazoa</taxon>
        <taxon>Ecdysozoa</taxon>
        <taxon>Arthropoda</taxon>
        <taxon>Hexapoda</taxon>
        <taxon>Insecta</taxon>
        <taxon>Pterygota</taxon>
        <taxon>Neoptera</taxon>
        <taxon>Endopterygota</taxon>
        <taxon>Hymenoptera</taxon>
        <taxon>Cephoidea</taxon>
        <taxon>Cephidae</taxon>
        <taxon>Cephus</taxon>
    </lineage>
</organism>